<evidence type="ECO:0000313" key="3">
    <source>
        <dbReference type="EMBL" id="CAG2211057.1"/>
    </source>
</evidence>
<keyword evidence="1" id="KW-1015">Disulfide bond</keyword>
<dbReference type="SMART" id="SM00034">
    <property type="entry name" value="CLECT"/>
    <property type="match status" value="1"/>
</dbReference>
<dbReference type="PANTHER" id="PTHR22803">
    <property type="entry name" value="MANNOSE, PHOSPHOLIPASE, LECTIN RECEPTOR RELATED"/>
    <property type="match status" value="1"/>
</dbReference>
<name>A0A8S3RWF1_MYTED</name>
<sequence>MKSWKIILSIVRSVVLFLFMFEFCLAKLNICNLIKTNDRKITPSSSTLKIETAPSSMACSIMCCNLESCCYASYDNKTRQCILDESCCPQSELTGDALMMKKSTGSLQCQNGWLKNENNCYFFSNDVMNWNDAKSVCESYGSMLVEVLSSFELDFLKATATVYDSSFWLGGTDIEKEGDWIWSTSQTDITFNDWHVGQPDNWNDQEHCLLMTLEFNLEWADRSCTDINRFICEKSVVLLLDVLRKIKMTGTRLKWWLYVPVVIRNHID</sequence>
<proteinExistence type="predicted"/>
<dbReference type="Gene3D" id="3.10.100.10">
    <property type="entry name" value="Mannose-Binding Protein A, subunit A"/>
    <property type="match status" value="1"/>
</dbReference>
<dbReference type="EMBL" id="CAJPWZ010001252">
    <property type="protein sequence ID" value="CAG2211057.1"/>
    <property type="molecule type" value="Genomic_DNA"/>
</dbReference>
<dbReference type="InterPro" id="IPR018378">
    <property type="entry name" value="C-type_lectin_CS"/>
</dbReference>
<reference evidence="3" key="1">
    <citation type="submission" date="2021-03" db="EMBL/GenBank/DDBJ databases">
        <authorList>
            <person name="Bekaert M."/>
        </authorList>
    </citation>
    <scope>NUCLEOTIDE SEQUENCE</scope>
</reference>
<dbReference type="SUPFAM" id="SSF56436">
    <property type="entry name" value="C-type lectin-like"/>
    <property type="match status" value="1"/>
</dbReference>
<dbReference type="InterPro" id="IPR050111">
    <property type="entry name" value="C-type_lectin/snaclec_domain"/>
</dbReference>
<feature type="domain" description="C-type lectin" evidence="2">
    <location>
        <begin position="116"/>
        <end position="233"/>
    </location>
</feature>
<dbReference type="InterPro" id="IPR016187">
    <property type="entry name" value="CTDL_fold"/>
</dbReference>
<dbReference type="CDD" id="cd00037">
    <property type="entry name" value="CLECT"/>
    <property type="match status" value="1"/>
</dbReference>
<comment type="caution">
    <text evidence="3">The sequence shown here is derived from an EMBL/GenBank/DDBJ whole genome shotgun (WGS) entry which is preliminary data.</text>
</comment>
<dbReference type="InterPro" id="IPR016186">
    <property type="entry name" value="C-type_lectin-like/link_sf"/>
</dbReference>
<evidence type="ECO:0000256" key="1">
    <source>
        <dbReference type="ARBA" id="ARBA00023157"/>
    </source>
</evidence>
<dbReference type="OrthoDB" id="6143316at2759"/>
<protein>
    <recommendedName>
        <fullName evidence="2">C-type lectin domain-containing protein</fullName>
    </recommendedName>
</protein>
<dbReference type="PROSITE" id="PS00615">
    <property type="entry name" value="C_TYPE_LECTIN_1"/>
    <property type="match status" value="1"/>
</dbReference>
<evidence type="ECO:0000259" key="2">
    <source>
        <dbReference type="PROSITE" id="PS50041"/>
    </source>
</evidence>
<evidence type="ECO:0000313" key="4">
    <source>
        <dbReference type="Proteomes" id="UP000683360"/>
    </source>
</evidence>
<dbReference type="Pfam" id="PF00059">
    <property type="entry name" value="Lectin_C"/>
    <property type="match status" value="1"/>
</dbReference>
<dbReference type="AlphaFoldDB" id="A0A8S3RWF1"/>
<organism evidence="3 4">
    <name type="scientific">Mytilus edulis</name>
    <name type="common">Blue mussel</name>
    <dbReference type="NCBI Taxonomy" id="6550"/>
    <lineage>
        <taxon>Eukaryota</taxon>
        <taxon>Metazoa</taxon>
        <taxon>Spiralia</taxon>
        <taxon>Lophotrochozoa</taxon>
        <taxon>Mollusca</taxon>
        <taxon>Bivalvia</taxon>
        <taxon>Autobranchia</taxon>
        <taxon>Pteriomorphia</taxon>
        <taxon>Mytilida</taxon>
        <taxon>Mytiloidea</taxon>
        <taxon>Mytilidae</taxon>
        <taxon>Mytilinae</taxon>
        <taxon>Mytilus</taxon>
    </lineage>
</organism>
<accession>A0A8S3RWF1</accession>
<gene>
    <name evidence="3" type="ORF">MEDL_25111</name>
</gene>
<dbReference type="InterPro" id="IPR001304">
    <property type="entry name" value="C-type_lectin-like"/>
</dbReference>
<dbReference type="Proteomes" id="UP000683360">
    <property type="component" value="Unassembled WGS sequence"/>
</dbReference>
<dbReference type="PROSITE" id="PS50041">
    <property type="entry name" value="C_TYPE_LECTIN_2"/>
    <property type="match status" value="1"/>
</dbReference>
<keyword evidence="4" id="KW-1185">Reference proteome</keyword>